<dbReference type="Proteomes" id="UP001162131">
    <property type="component" value="Unassembled WGS sequence"/>
</dbReference>
<evidence type="ECO:0000313" key="4">
    <source>
        <dbReference type="Proteomes" id="UP001162131"/>
    </source>
</evidence>
<dbReference type="GO" id="GO:0036064">
    <property type="term" value="C:ciliary basal body"/>
    <property type="evidence" value="ECO:0007669"/>
    <property type="project" value="TreeGrafter"/>
</dbReference>
<proteinExistence type="predicted"/>
<sequence length="547" mass="63827">MSTPRRSIRPRTAISQSATLRWKNRSFSPQNSHLAKNSNIRQVRNLLITQNPNDFIDTQTIGRFQCPFTAKSTNTSEASDQLNILKKRFNFFRNSWTKEETQKETLGKELWQLEQQEAIIGSRAESLNSKLKYLEENLTKTKLEQEKSENDQMVNLTILERTKQNLIHLEIKANSLREDLKNKASLLDDEHRKNLTSREKKKRSINVYKKLNNSVEYEIKEKTQIVSAMNRDFKSRQKAIGKREDRKKRHAEISEAAENEEKDLKLNKSREGFLAHRLWARFLIQKFEKSTKNSSQYETAFHKIRAATGLNDINQVIDKFLTSEHSYAELMKSVYNLKTKITETKEKNTKLESDLKSFGIAEKGLKASNKEELENKINGLLKENENLKLRLNEFVMNKTQVLQWGRKMLTKLNSGFGTYNQYEDGPFSQSEHISNLREIFITLREKIIPFILSVKEKSEPGQEIKNKSLHQNVYEAIYEIPDKDKERFMKIKRILTKLTTSNSEIEAGSWDFKETEPADATPKVGQTEILLVGEKSKWRRRSTIKQA</sequence>
<dbReference type="AlphaFoldDB" id="A0AAU9ID25"/>
<evidence type="ECO:0000256" key="1">
    <source>
        <dbReference type="SAM" id="Coils"/>
    </source>
</evidence>
<gene>
    <name evidence="3" type="ORF">BSTOLATCC_MIC7666</name>
</gene>
<protein>
    <submittedName>
        <fullName evidence="3">Uncharacterized protein</fullName>
    </submittedName>
</protein>
<feature type="compositionally biased region" description="Basic residues" evidence="2">
    <location>
        <begin position="236"/>
        <end position="250"/>
    </location>
</feature>
<keyword evidence="1" id="KW-0175">Coiled coil</keyword>
<organism evidence="3 4">
    <name type="scientific">Blepharisma stoltei</name>
    <dbReference type="NCBI Taxonomy" id="1481888"/>
    <lineage>
        <taxon>Eukaryota</taxon>
        <taxon>Sar</taxon>
        <taxon>Alveolata</taxon>
        <taxon>Ciliophora</taxon>
        <taxon>Postciliodesmatophora</taxon>
        <taxon>Heterotrichea</taxon>
        <taxon>Heterotrichida</taxon>
        <taxon>Blepharismidae</taxon>
        <taxon>Blepharisma</taxon>
    </lineage>
</organism>
<dbReference type="InterPro" id="IPR033192">
    <property type="entry name" value="ODAD3"/>
</dbReference>
<dbReference type="EMBL" id="CAJZBQ010000009">
    <property type="protein sequence ID" value="CAG9312874.1"/>
    <property type="molecule type" value="Genomic_DNA"/>
</dbReference>
<name>A0AAU9ID25_9CILI</name>
<dbReference type="GO" id="GO:0035253">
    <property type="term" value="C:ciliary rootlet"/>
    <property type="evidence" value="ECO:0007669"/>
    <property type="project" value="TreeGrafter"/>
</dbReference>
<reference evidence="3" key="1">
    <citation type="submission" date="2021-09" db="EMBL/GenBank/DDBJ databases">
        <authorList>
            <consortium name="AG Swart"/>
            <person name="Singh M."/>
            <person name="Singh A."/>
            <person name="Seah K."/>
            <person name="Emmerich C."/>
        </authorList>
    </citation>
    <scope>NUCLEOTIDE SEQUENCE</scope>
    <source>
        <strain evidence="3">ATCC30299</strain>
    </source>
</reference>
<feature type="coiled-coil region" evidence="1">
    <location>
        <begin position="370"/>
        <end position="397"/>
    </location>
</feature>
<evidence type="ECO:0000313" key="3">
    <source>
        <dbReference type="EMBL" id="CAG9312874.1"/>
    </source>
</evidence>
<dbReference type="GO" id="GO:0036158">
    <property type="term" value="P:outer dynein arm assembly"/>
    <property type="evidence" value="ECO:0007669"/>
    <property type="project" value="InterPro"/>
</dbReference>
<accession>A0AAU9ID25</accession>
<keyword evidence="4" id="KW-1185">Reference proteome</keyword>
<dbReference type="GO" id="GO:0003341">
    <property type="term" value="P:cilium movement"/>
    <property type="evidence" value="ECO:0007669"/>
    <property type="project" value="InterPro"/>
</dbReference>
<feature type="region of interest" description="Disordered" evidence="2">
    <location>
        <begin position="236"/>
        <end position="261"/>
    </location>
</feature>
<evidence type="ECO:0000256" key="2">
    <source>
        <dbReference type="SAM" id="MobiDB-lite"/>
    </source>
</evidence>
<feature type="coiled-coil region" evidence="1">
    <location>
        <begin position="124"/>
        <end position="179"/>
    </location>
</feature>
<dbReference type="PANTHER" id="PTHR46518:SF1">
    <property type="entry name" value="OUTER DYNEIN ARM-DOCKING COMPLEX SUBUNIT 3"/>
    <property type="match status" value="1"/>
</dbReference>
<dbReference type="PANTHER" id="PTHR46518">
    <property type="entry name" value="COILED-COIL DOMAIN-CONTAINING PROTEIN 151"/>
    <property type="match status" value="1"/>
</dbReference>
<comment type="caution">
    <text evidence="3">The sequence shown here is derived from an EMBL/GenBank/DDBJ whole genome shotgun (WGS) entry which is preliminary data.</text>
</comment>
<dbReference type="GO" id="GO:0097542">
    <property type="term" value="C:ciliary tip"/>
    <property type="evidence" value="ECO:0007669"/>
    <property type="project" value="TreeGrafter"/>
</dbReference>